<dbReference type="Proteomes" id="UP000606194">
    <property type="component" value="Unassembled WGS sequence"/>
</dbReference>
<feature type="domain" description="MacB-like periplasmic core" evidence="9">
    <location>
        <begin position="17"/>
        <end position="233"/>
    </location>
</feature>
<evidence type="ECO:0000259" key="9">
    <source>
        <dbReference type="Pfam" id="PF12704"/>
    </source>
</evidence>
<feature type="transmembrane region" description="Helical" evidence="7">
    <location>
        <begin position="714"/>
        <end position="739"/>
    </location>
</feature>
<proteinExistence type="inferred from homology"/>
<keyword evidence="5 7" id="KW-0472">Membrane</keyword>
<keyword evidence="3 7" id="KW-0812">Transmembrane</keyword>
<dbReference type="PANTHER" id="PTHR30572">
    <property type="entry name" value="MEMBRANE COMPONENT OF TRANSPORTER-RELATED"/>
    <property type="match status" value="1"/>
</dbReference>
<dbReference type="Pfam" id="PF02687">
    <property type="entry name" value="FtsX"/>
    <property type="match status" value="2"/>
</dbReference>
<evidence type="ECO:0000256" key="7">
    <source>
        <dbReference type="SAM" id="Phobius"/>
    </source>
</evidence>
<dbReference type="PANTHER" id="PTHR30572:SF4">
    <property type="entry name" value="ABC TRANSPORTER PERMEASE YTRF"/>
    <property type="match status" value="1"/>
</dbReference>
<comment type="caution">
    <text evidence="10">The sequence shown here is derived from an EMBL/GenBank/DDBJ whole genome shotgun (WGS) entry which is preliminary data.</text>
</comment>
<dbReference type="GO" id="GO:0005886">
    <property type="term" value="C:plasma membrane"/>
    <property type="evidence" value="ECO:0007669"/>
    <property type="project" value="UniProtKB-SubCell"/>
</dbReference>
<accession>A0A918L353</accession>
<dbReference type="RefSeq" id="WP_190149658.1">
    <property type="nucleotide sequence ID" value="NZ_BMTL01000010.1"/>
</dbReference>
<feature type="domain" description="ABC3 transporter permease C-terminal" evidence="8">
    <location>
        <begin position="269"/>
        <end position="390"/>
    </location>
</feature>
<evidence type="ECO:0000256" key="6">
    <source>
        <dbReference type="ARBA" id="ARBA00038076"/>
    </source>
</evidence>
<dbReference type="EMBL" id="BMTL01000010">
    <property type="protein sequence ID" value="GGR88224.1"/>
    <property type="molecule type" value="Genomic_DNA"/>
</dbReference>
<feature type="transmembrane region" description="Helical" evidence="7">
    <location>
        <begin position="442"/>
        <end position="469"/>
    </location>
</feature>
<comment type="subcellular location">
    <subcellularLocation>
        <location evidence="1">Cell membrane</location>
        <topology evidence="1">Multi-pass membrane protein</topology>
    </subcellularLocation>
</comment>
<feature type="transmembrane region" description="Helical" evidence="7">
    <location>
        <begin position="412"/>
        <end position="430"/>
    </location>
</feature>
<evidence type="ECO:0000259" key="8">
    <source>
        <dbReference type="Pfam" id="PF02687"/>
    </source>
</evidence>
<evidence type="ECO:0000256" key="1">
    <source>
        <dbReference type="ARBA" id="ARBA00004651"/>
    </source>
</evidence>
<reference evidence="10" key="1">
    <citation type="journal article" date="2014" name="Int. J. Syst. Evol. Microbiol.">
        <title>Complete genome sequence of Corynebacterium casei LMG S-19264T (=DSM 44701T), isolated from a smear-ripened cheese.</title>
        <authorList>
            <consortium name="US DOE Joint Genome Institute (JGI-PGF)"/>
            <person name="Walter F."/>
            <person name="Albersmeier A."/>
            <person name="Kalinowski J."/>
            <person name="Ruckert C."/>
        </authorList>
    </citation>
    <scope>NUCLEOTIDE SEQUENCE</scope>
    <source>
        <strain evidence="10">JCM 4386</strain>
    </source>
</reference>
<feature type="transmembrane region" description="Helical" evidence="7">
    <location>
        <begin position="490"/>
        <end position="514"/>
    </location>
</feature>
<evidence type="ECO:0000313" key="10">
    <source>
        <dbReference type="EMBL" id="GGR88224.1"/>
    </source>
</evidence>
<reference evidence="10" key="2">
    <citation type="submission" date="2020-09" db="EMBL/GenBank/DDBJ databases">
        <authorList>
            <person name="Sun Q."/>
            <person name="Ohkuma M."/>
        </authorList>
    </citation>
    <scope>NUCLEOTIDE SEQUENCE</scope>
    <source>
        <strain evidence="10">JCM 4386</strain>
    </source>
</reference>
<feature type="transmembrane region" description="Helical" evidence="7">
    <location>
        <begin position="766"/>
        <end position="788"/>
    </location>
</feature>
<dbReference type="Pfam" id="PF12704">
    <property type="entry name" value="MacB_PCD"/>
    <property type="match status" value="2"/>
</dbReference>
<name>A0A918L353_9ACTN</name>
<dbReference type="AlphaFoldDB" id="A0A918L353"/>
<feature type="transmembrane region" description="Helical" evidence="7">
    <location>
        <begin position="808"/>
        <end position="827"/>
    </location>
</feature>
<protein>
    <submittedName>
        <fullName evidence="10">ABC transporter</fullName>
    </submittedName>
</protein>
<gene>
    <name evidence="10" type="ORF">GCM10010269_29220</name>
</gene>
<dbReference type="InterPro" id="IPR025857">
    <property type="entry name" value="MacB_PCD"/>
</dbReference>
<sequence length="842" mass="87002">MFRTALRNVLAHKARLLMTVLAVMLGVAFVSGTLVFTNTLSDALQKSSAKGFDQVDVAVTAEPQPDVGDRIVKTPELTQDLLERSARTPGAAAAVGVVNGFTAIADKDGKLIGGGFRSQGGNYWGTKDVRYPLVSGRAPKGVNEVAVDAKTAERAGYKVGDTVRISVDGPVLTPRITGVFSTDDGNVAAGGSLALFDTASAQKLFGKPGVYDEIDVKAAPGTSQSALKSALDAALPKGQVETTTGRQLADDQAETISASMSGLKQGLLVFAGIALFVGTFIIANTFTMLVAQRTKELALLRAVGASRRQVTRSVLIEAFVVGAVAGVTGLVAGIGIGAGLRSLMGTLGATVPDGPLVVSPDTVAAALVVGVVITMLAAWLPGRRAAKIPPVAAMSSVHATASARSLVLRNTLGALFSAAGVAVVLAATTMDGSDGQAPMGLGAVLLILGVFVLTPLLSRPLIAAAAPLLRVFGVSGKLARQNSVRNPRRTAATASALMIGLTLITGMTVMAGSLQKSIDRMASSAIRADYVVSMANGNALSPDVDGELRSVAGVTATSPMRNAPARVDGTTEYLTGVTGSAFGELTDLKVDDGAFTVGGARVVVDEDTAKSHGWKAGSAFTVHYEDGKQQRLTVAGVYEGNQLIRGIIVDNAALTPHVTDPADMQVMVKTSGGASGGTTDRLEKALGSNPAIKVQSKKDLSQEIAKTFTLVLNMLYGLLAMAVIVAVLGVVNTLAMSVFERSQEIGMLRAIGLDRRSVKRMVRLESLVISLFGGVLGIGLGVFFGWAAGELLGTKMPTYELVLPWGRMALFLTLAAAVGILAALWPARRASRLNMLTAIKSE</sequence>
<keyword evidence="4 7" id="KW-1133">Transmembrane helix</keyword>
<evidence type="ECO:0000256" key="5">
    <source>
        <dbReference type="ARBA" id="ARBA00023136"/>
    </source>
</evidence>
<organism evidence="10 11">
    <name type="scientific">Streptomyces humidus</name>
    <dbReference type="NCBI Taxonomy" id="52259"/>
    <lineage>
        <taxon>Bacteria</taxon>
        <taxon>Bacillati</taxon>
        <taxon>Actinomycetota</taxon>
        <taxon>Actinomycetes</taxon>
        <taxon>Kitasatosporales</taxon>
        <taxon>Streptomycetaceae</taxon>
        <taxon>Streptomyces</taxon>
    </lineage>
</organism>
<keyword evidence="2" id="KW-1003">Cell membrane</keyword>
<feature type="transmembrane region" description="Helical" evidence="7">
    <location>
        <begin position="267"/>
        <end position="291"/>
    </location>
</feature>
<evidence type="ECO:0000313" key="11">
    <source>
        <dbReference type="Proteomes" id="UP000606194"/>
    </source>
</evidence>
<feature type="transmembrane region" description="Helical" evidence="7">
    <location>
        <begin position="363"/>
        <end position="380"/>
    </location>
</feature>
<comment type="similarity">
    <text evidence="6">Belongs to the ABC-4 integral membrane protein family.</text>
</comment>
<feature type="transmembrane region" description="Helical" evidence="7">
    <location>
        <begin position="314"/>
        <end position="343"/>
    </location>
</feature>
<dbReference type="InterPro" id="IPR050250">
    <property type="entry name" value="Macrolide_Exporter_MacB"/>
</dbReference>
<evidence type="ECO:0000256" key="2">
    <source>
        <dbReference type="ARBA" id="ARBA00022475"/>
    </source>
</evidence>
<dbReference type="GO" id="GO:0022857">
    <property type="term" value="F:transmembrane transporter activity"/>
    <property type="evidence" value="ECO:0007669"/>
    <property type="project" value="TreeGrafter"/>
</dbReference>
<evidence type="ECO:0000256" key="4">
    <source>
        <dbReference type="ARBA" id="ARBA00022989"/>
    </source>
</evidence>
<feature type="domain" description="ABC3 transporter permease C-terminal" evidence="8">
    <location>
        <begin position="718"/>
        <end position="834"/>
    </location>
</feature>
<evidence type="ECO:0000256" key="3">
    <source>
        <dbReference type="ARBA" id="ARBA00022692"/>
    </source>
</evidence>
<feature type="domain" description="MacB-like periplasmic core" evidence="9">
    <location>
        <begin position="490"/>
        <end position="675"/>
    </location>
</feature>
<dbReference type="InterPro" id="IPR003838">
    <property type="entry name" value="ABC3_permease_C"/>
</dbReference>
<keyword evidence="11" id="KW-1185">Reference proteome</keyword>